<dbReference type="EMBL" id="CAMGYJ010000004">
    <property type="protein sequence ID" value="CAI0406465.1"/>
    <property type="molecule type" value="Genomic_DNA"/>
</dbReference>
<dbReference type="GO" id="GO:0005509">
    <property type="term" value="F:calcium ion binding"/>
    <property type="evidence" value="ECO:0007669"/>
    <property type="project" value="InterPro"/>
</dbReference>
<dbReference type="InterPro" id="IPR002048">
    <property type="entry name" value="EF_hand_dom"/>
</dbReference>
<feature type="domain" description="EF-hand" evidence="18">
    <location>
        <begin position="525"/>
        <end position="560"/>
    </location>
</feature>
<dbReference type="CDD" id="cd05117">
    <property type="entry name" value="STKc_CAMK"/>
    <property type="match status" value="1"/>
</dbReference>
<evidence type="ECO:0000256" key="15">
    <source>
        <dbReference type="PROSITE-ProRule" id="PRU10141"/>
    </source>
</evidence>
<keyword evidence="20" id="KW-1185">Reference proteome</keyword>
<dbReference type="AlphaFoldDB" id="A0AAV0JAR7"/>
<evidence type="ECO:0000256" key="10">
    <source>
        <dbReference type="ARBA" id="ARBA00022837"/>
    </source>
</evidence>
<evidence type="ECO:0000256" key="1">
    <source>
        <dbReference type="ARBA" id="ARBA00005354"/>
    </source>
</evidence>
<feature type="compositionally biased region" description="Basic and acidic residues" evidence="16">
    <location>
        <begin position="86"/>
        <end position="99"/>
    </location>
</feature>
<dbReference type="Gene3D" id="1.10.238.10">
    <property type="entry name" value="EF-hand"/>
    <property type="match status" value="1"/>
</dbReference>
<dbReference type="EC" id="2.7.11.1" evidence="2"/>
<evidence type="ECO:0000313" key="19">
    <source>
        <dbReference type="EMBL" id="CAI0406465.1"/>
    </source>
</evidence>
<feature type="compositionally biased region" description="Basic and acidic residues" evidence="16">
    <location>
        <begin position="26"/>
        <end position="62"/>
    </location>
</feature>
<keyword evidence="8 15" id="KW-0547">Nucleotide-binding</keyword>
<dbReference type="GO" id="GO:0004674">
    <property type="term" value="F:protein serine/threonine kinase activity"/>
    <property type="evidence" value="ECO:0007669"/>
    <property type="project" value="UniProtKB-KW"/>
</dbReference>
<evidence type="ECO:0000256" key="14">
    <source>
        <dbReference type="ARBA" id="ARBA00048679"/>
    </source>
</evidence>
<evidence type="ECO:0000256" key="8">
    <source>
        <dbReference type="ARBA" id="ARBA00022741"/>
    </source>
</evidence>
<dbReference type="Gene3D" id="3.30.200.20">
    <property type="entry name" value="Phosphorylase Kinase, domain 1"/>
    <property type="match status" value="1"/>
</dbReference>
<evidence type="ECO:0000256" key="3">
    <source>
        <dbReference type="ARBA" id="ARBA00022527"/>
    </source>
</evidence>
<feature type="domain" description="EF-hand" evidence="18">
    <location>
        <begin position="563"/>
        <end position="594"/>
    </location>
</feature>
<keyword evidence="5" id="KW-0808">Transferase</keyword>
<feature type="region of interest" description="Disordered" evidence="16">
    <location>
        <begin position="21"/>
        <end position="118"/>
    </location>
</feature>
<dbReference type="PROSITE" id="PS50222">
    <property type="entry name" value="EF_HAND_2"/>
    <property type="match status" value="4"/>
</dbReference>
<feature type="domain" description="EF-hand" evidence="18">
    <location>
        <begin position="489"/>
        <end position="524"/>
    </location>
</feature>
<dbReference type="SUPFAM" id="SSF56112">
    <property type="entry name" value="Protein kinase-like (PK-like)"/>
    <property type="match status" value="1"/>
</dbReference>
<keyword evidence="11 15" id="KW-0067">ATP-binding</keyword>
<dbReference type="PROSITE" id="PS50011">
    <property type="entry name" value="PROTEIN_KINASE_DOM"/>
    <property type="match status" value="1"/>
</dbReference>
<dbReference type="PROSITE" id="PS00108">
    <property type="entry name" value="PROTEIN_KINASE_ST"/>
    <property type="match status" value="1"/>
</dbReference>
<dbReference type="Proteomes" id="UP001154282">
    <property type="component" value="Unassembled WGS sequence"/>
</dbReference>
<keyword evidence="10" id="KW-0106">Calcium</keyword>
<dbReference type="PROSITE" id="PS00107">
    <property type="entry name" value="PROTEIN_KINASE_ATP"/>
    <property type="match status" value="1"/>
</dbReference>
<dbReference type="CDD" id="cd00051">
    <property type="entry name" value="EFh"/>
    <property type="match status" value="1"/>
</dbReference>
<comment type="caution">
    <text evidence="19">The sequence shown here is derived from an EMBL/GenBank/DDBJ whole genome shotgun (WGS) entry which is preliminary data.</text>
</comment>
<keyword evidence="7" id="KW-0677">Repeat</keyword>
<dbReference type="InterPro" id="IPR018247">
    <property type="entry name" value="EF_Hand_1_Ca_BS"/>
</dbReference>
<evidence type="ECO:0000313" key="20">
    <source>
        <dbReference type="Proteomes" id="UP001154282"/>
    </source>
</evidence>
<dbReference type="Pfam" id="PF00069">
    <property type="entry name" value="Pkinase"/>
    <property type="match status" value="1"/>
</dbReference>
<evidence type="ECO:0000259" key="18">
    <source>
        <dbReference type="PROSITE" id="PS50222"/>
    </source>
</evidence>
<evidence type="ECO:0000256" key="6">
    <source>
        <dbReference type="ARBA" id="ARBA00022723"/>
    </source>
</evidence>
<dbReference type="FunFam" id="1.10.238.10:FF:000015">
    <property type="entry name" value="Calcium-dependent protein kinase 1"/>
    <property type="match status" value="1"/>
</dbReference>
<evidence type="ECO:0000256" key="4">
    <source>
        <dbReference type="ARBA" id="ARBA00022553"/>
    </source>
</evidence>
<dbReference type="InterPro" id="IPR008271">
    <property type="entry name" value="Ser/Thr_kinase_AS"/>
</dbReference>
<dbReference type="Pfam" id="PF13499">
    <property type="entry name" value="EF-hand_7"/>
    <property type="match status" value="2"/>
</dbReference>
<evidence type="ECO:0000256" key="5">
    <source>
        <dbReference type="ARBA" id="ARBA00022679"/>
    </source>
</evidence>
<organism evidence="19 20">
    <name type="scientific">Linum tenue</name>
    <dbReference type="NCBI Taxonomy" id="586396"/>
    <lineage>
        <taxon>Eukaryota</taxon>
        <taxon>Viridiplantae</taxon>
        <taxon>Streptophyta</taxon>
        <taxon>Embryophyta</taxon>
        <taxon>Tracheophyta</taxon>
        <taxon>Spermatophyta</taxon>
        <taxon>Magnoliopsida</taxon>
        <taxon>eudicotyledons</taxon>
        <taxon>Gunneridae</taxon>
        <taxon>Pentapetalae</taxon>
        <taxon>rosids</taxon>
        <taxon>fabids</taxon>
        <taxon>Malpighiales</taxon>
        <taxon>Linaceae</taxon>
        <taxon>Linum</taxon>
    </lineage>
</organism>
<accession>A0AAV0JAR7</accession>
<keyword evidence="4" id="KW-0597">Phosphoprotein</keyword>
<feature type="binding site" evidence="15">
    <location>
        <position position="176"/>
    </location>
    <ligand>
        <name>ATP</name>
        <dbReference type="ChEBI" id="CHEBI:30616"/>
    </ligand>
</feature>
<evidence type="ECO:0000256" key="11">
    <source>
        <dbReference type="ARBA" id="ARBA00022840"/>
    </source>
</evidence>
<comment type="similarity">
    <text evidence="1">Belongs to the protein kinase superfamily. CAMK Ser/Thr protein kinase family. CaMK subfamily.</text>
</comment>
<gene>
    <name evidence="19" type="ORF">LITE_LOCUS13210</name>
</gene>
<dbReference type="SMART" id="SM00220">
    <property type="entry name" value="S_TKc"/>
    <property type="match status" value="1"/>
</dbReference>
<evidence type="ECO:0000256" key="7">
    <source>
        <dbReference type="ARBA" id="ARBA00022737"/>
    </source>
</evidence>
<dbReference type="FunFam" id="1.10.510.10:FF:000249">
    <property type="entry name" value="Calcium-dependent protein kinase SK5"/>
    <property type="match status" value="1"/>
</dbReference>
<dbReference type="Gene3D" id="1.10.510.10">
    <property type="entry name" value="Transferase(Phosphotransferase) domain 1"/>
    <property type="match status" value="1"/>
</dbReference>
<dbReference type="SMART" id="SM00054">
    <property type="entry name" value="EFh"/>
    <property type="match status" value="4"/>
</dbReference>
<dbReference type="GO" id="GO:0005524">
    <property type="term" value="F:ATP binding"/>
    <property type="evidence" value="ECO:0007669"/>
    <property type="project" value="UniProtKB-UniRule"/>
</dbReference>
<dbReference type="InterPro" id="IPR000719">
    <property type="entry name" value="Prot_kinase_dom"/>
</dbReference>
<evidence type="ECO:0000256" key="13">
    <source>
        <dbReference type="ARBA" id="ARBA00047899"/>
    </source>
</evidence>
<dbReference type="InterPro" id="IPR017441">
    <property type="entry name" value="Protein_kinase_ATP_BS"/>
</dbReference>
<keyword evidence="9" id="KW-0418">Kinase</keyword>
<dbReference type="SUPFAM" id="SSF47473">
    <property type="entry name" value="EF-hand"/>
    <property type="match status" value="1"/>
</dbReference>
<feature type="domain" description="Protein kinase" evidence="17">
    <location>
        <begin position="143"/>
        <end position="410"/>
    </location>
</feature>
<proteinExistence type="inferred from homology"/>
<dbReference type="FunFam" id="3.30.200.20:FF:000004">
    <property type="entry name" value="Calcium-dependent protein kinase 1"/>
    <property type="match status" value="1"/>
</dbReference>
<evidence type="ECO:0000259" key="17">
    <source>
        <dbReference type="PROSITE" id="PS50011"/>
    </source>
</evidence>
<comment type="catalytic activity">
    <reaction evidence="14">
        <text>L-seryl-[protein] + ATP = O-phospho-L-seryl-[protein] + ADP + H(+)</text>
        <dbReference type="Rhea" id="RHEA:17989"/>
        <dbReference type="Rhea" id="RHEA-COMP:9863"/>
        <dbReference type="Rhea" id="RHEA-COMP:11604"/>
        <dbReference type="ChEBI" id="CHEBI:15378"/>
        <dbReference type="ChEBI" id="CHEBI:29999"/>
        <dbReference type="ChEBI" id="CHEBI:30616"/>
        <dbReference type="ChEBI" id="CHEBI:83421"/>
        <dbReference type="ChEBI" id="CHEBI:456216"/>
        <dbReference type="EC" id="2.7.11.1"/>
    </reaction>
</comment>
<evidence type="ECO:0000256" key="12">
    <source>
        <dbReference type="ARBA" id="ARBA00024334"/>
    </source>
</evidence>
<dbReference type="PROSITE" id="PS00018">
    <property type="entry name" value="EF_HAND_1"/>
    <property type="match status" value="4"/>
</dbReference>
<name>A0AAV0JAR7_9ROSI</name>
<evidence type="ECO:0000256" key="9">
    <source>
        <dbReference type="ARBA" id="ARBA00022777"/>
    </source>
</evidence>
<dbReference type="PANTHER" id="PTHR24349">
    <property type="entry name" value="SERINE/THREONINE-PROTEIN KINASE"/>
    <property type="match status" value="1"/>
</dbReference>
<dbReference type="InterPro" id="IPR011009">
    <property type="entry name" value="Kinase-like_dom_sf"/>
</dbReference>
<keyword evidence="6" id="KW-0479">Metal-binding</keyword>
<keyword evidence="3" id="KW-0723">Serine/threonine-protein kinase</keyword>
<evidence type="ECO:0000256" key="16">
    <source>
        <dbReference type="SAM" id="MobiDB-lite"/>
    </source>
</evidence>
<evidence type="ECO:0000256" key="2">
    <source>
        <dbReference type="ARBA" id="ARBA00012513"/>
    </source>
</evidence>
<comment type="similarity">
    <text evidence="12">Belongs to the protein kinase superfamily. Ser/Thr protein kinase family. CDPK subfamily.</text>
</comment>
<protein>
    <recommendedName>
        <fullName evidence="2">non-specific serine/threonine protein kinase</fullName>
        <ecNumber evidence="2">2.7.11.1</ecNumber>
    </recommendedName>
</protein>
<dbReference type="InterPro" id="IPR050205">
    <property type="entry name" value="CDPK_Ser/Thr_kinases"/>
</dbReference>
<reference evidence="19" key="1">
    <citation type="submission" date="2022-08" db="EMBL/GenBank/DDBJ databases">
        <authorList>
            <person name="Gutierrez-Valencia J."/>
        </authorList>
    </citation>
    <scope>NUCLEOTIDE SEQUENCE</scope>
</reference>
<feature type="domain" description="EF-hand" evidence="18">
    <location>
        <begin position="453"/>
        <end position="488"/>
    </location>
</feature>
<dbReference type="InterPro" id="IPR011992">
    <property type="entry name" value="EF-hand-dom_pair"/>
</dbReference>
<sequence>MGNTCTGPNLSSNGFIQSVTAAVWRRQPDERLPAPNKDEGSSKKDGSSNKDASKRGDSEGSKNSDGPTPNTPPPPVKMGNDGQGKPMEHERSIKPEMRDVPITNKPGEEAKPKKPAHVKRCSSAGLQVGSVLGRKTGNLKEIYSLGKKLGQGQFGTTFLCIEKATGKEFACKSIAKRKLTTQEDVDDVRREIQIMHHLEGHSNVIKIIEAYEDAVAVHVVMELCAGGELFDRIIQRGHYTERKAAELARLIVGVVEACHSLGVMHRDLKPENFLFVNQREDATLKTIDFGLSMFFRPGEMFTDVVGSPYYVAPEVLRKNYSAQCDVWSAGVIIYILLSGVPPFWDETEQGIFEQVLKGDLDFVSEPWPNISEGAKDLVRRMLVRDPKKRLTAHEVLCEHAYHYLYCHPWVQVDGLAPDKPLDSAVISRLKQFSAMNKLKKIAIRVIAESMSEEEIAGLREMFKMIDADNSGNITLEELKNGLEKVGANLKEGEIVGLMQAADIDNSGTIDYGEFIAAMIHLNKIQKEDHLFTAFSYFDKDGSGYITADELQQACEQFGLGDLHIMDIINEVDQDNDGRIDYSEFAAMMQDSTTFRPAGK</sequence>
<comment type="catalytic activity">
    <reaction evidence="13">
        <text>L-threonyl-[protein] + ATP = O-phospho-L-threonyl-[protein] + ADP + H(+)</text>
        <dbReference type="Rhea" id="RHEA:46608"/>
        <dbReference type="Rhea" id="RHEA-COMP:11060"/>
        <dbReference type="Rhea" id="RHEA-COMP:11605"/>
        <dbReference type="ChEBI" id="CHEBI:15378"/>
        <dbReference type="ChEBI" id="CHEBI:30013"/>
        <dbReference type="ChEBI" id="CHEBI:30616"/>
        <dbReference type="ChEBI" id="CHEBI:61977"/>
        <dbReference type="ChEBI" id="CHEBI:456216"/>
        <dbReference type="EC" id="2.7.11.1"/>
    </reaction>
</comment>